<protein>
    <submittedName>
        <fullName evidence="5">TetR family transcriptional regulator</fullName>
    </submittedName>
</protein>
<keyword evidence="1 2" id="KW-0238">DNA-binding</keyword>
<dbReference type="PANTHER" id="PTHR43479">
    <property type="entry name" value="ACREF/ENVCD OPERON REPRESSOR-RELATED"/>
    <property type="match status" value="1"/>
</dbReference>
<dbReference type="CDD" id="cd00093">
    <property type="entry name" value="HTH_XRE"/>
    <property type="match status" value="1"/>
</dbReference>
<reference evidence="5 6" key="1">
    <citation type="submission" date="2023-01" db="EMBL/GenBank/DDBJ databases">
        <title>Vibrio sp. KJ40-1 sp.nov, isolated from marine algae.</title>
        <authorList>
            <person name="Butt M."/>
            <person name="Kim J.M.J."/>
            <person name="Jeon C.O.C."/>
        </authorList>
    </citation>
    <scope>NUCLEOTIDE SEQUENCE [LARGE SCALE GENOMIC DNA]</scope>
    <source>
        <strain evidence="5 6">KJ40-1</strain>
    </source>
</reference>
<dbReference type="InterPro" id="IPR009057">
    <property type="entry name" value="Homeodomain-like_sf"/>
</dbReference>
<dbReference type="Pfam" id="PF17928">
    <property type="entry name" value="TetR_C_22"/>
    <property type="match status" value="1"/>
</dbReference>
<feature type="domain" description="HTH tetR-type" evidence="4">
    <location>
        <begin position="24"/>
        <end position="84"/>
    </location>
</feature>
<keyword evidence="6" id="KW-1185">Reference proteome</keyword>
<feature type="DNA-binding region" description="H-T-H motif" evidence="2">
    <location>
        <begin position="47"/>
        <end position="66"/>
    </location>
</feature>
<dbReference type="InterPro" id="IPR050624">
    <property type="entry name" value="HTH-type_Tx_Regulator"/>
</dbReference>
<comment type="caution">
    <text evidence="5">The sequence shown here is derived from an EMBL/GenBank/DDBJ whole genome shotgun (WGS) entry which is preliminary data.</text>
</comment>
<feature type="region of interest" description="Disordered" evidence="3">
    <location>
        <begin position="1"/>
        <end position="20"/>
    </location>
</feature>
<proteinExistence type="predicted"/>
<dbReference type="RefSeq" id="WP_272135848.1">
    <property type="nucleotide sequence ID" value="NZ_JAQLOI010000001.1"/>
</dbReference>
<dbReference type="PANTHER" id="PTHR43479:SF11">
    <property type="entry name" value="ACREF_ENVCD OPERON REPRESSOR-RELATED"/>
    <property type="match status" value="1"/>
</dbReference>
<sequence>MANKKPKISEGTTNRRNPTQIRSREKVEKILLAVKYLIEKNGVANLTISSIAKRAGVSPSSMYQYFSDKETIIIALAEHYMVQINDIIENNLKDLNRHAQIIDVIGNNFMDIYDLHVREIALREIWFGSVDPRMNQLAFQDTQKNVQLIMDKITPFIPEDKLEPCNEFVELVSHQFAATLRLAIASGEEKGRHFVAMHTKMVSNCLLEYLGTERV</sequence>
<dbReference type="PROSITE" id="PS50977">
    <property type="entry name" value="HTH_TETR_2"/>
    <property type="match status" value="1"/>
</dbReference>
<gene>
    <name evidence="5" type="ORF">PGX00_10205</name>
</gene>
<evidence type="ECO:0000256" key="3">
    <source>
        <dbReference type="SAM" id="MobiDB-lite"/>
    </source>
</evidence>
<dbReference type="Proteomes" id="UP001210678">
    <property type="component" value="Unassembled WGS sequence"/>
</dbReference>
<evidence type="ECO:0000259" key="4">
    <source>
        <dbReference type="PROSITE" id="PS50977"/>
    </source>
</evidence>
<evidence type="ECO:0000256" key="1">
    <source>
        <dbReference type="ARBA" id="ARBA00023125"/>
    </source>
</evidence>
<feature type="compositionally biased region" description="Polar residues" evidence="3">
    <location>
        <begin position="10"/>
        <end position="20"/>
    </location>
</feature>
<dbReference type="PRINTS" id="PR00455">
    <property type="entry name" value="HTHTETR"/>
</dbReference>
<dbReference type="SUPFAM" id="SSF46689">
    <property type="entry name" value="Homeodomain-like"/>
    <property type="match status" value="1"/>
</dbReference>
<dbReference type="EMBL" id="JAQLOI010000001">
    <property type="protein sequence ID" value="MDB1123996.1"/>
    <property type="molecule type" value="Genomic_DNA"/>
</dbReference>
<dbReference type="InterPro" id="IPR001387">
    <property type="entry name" value="Cro/C1-type_HTH"/>
</dbReference>
<dbReference type="InterPro" id="IPR001647">
    <property type="entry name" value="HTH_TetR"/>
</dbReference>
<name>A0ABT4YS18_9VIBR</name>
<evidence type="ECO:0000256" key="2">
    <source>
        <dbReference type="PROSITE-ProRule" id="PRU00335"/>
    </source>
</evidence>
<dbReference type="Pfam" id="PF00440">
    <property type="entry name" value="TetR_N"/>
    <property type="match status" value="1"/>
</dbReference>
<organism evidence="5 6">
    <name type="scientific">Vibrio algarum</name>
    <dbReference type="NCBI Taxonomy" id="3020714"/>
    <lineage>
        <taxon>Bacteria</taxon>
        <taxon>Pseudomonadati</taxon>
        <taxon>Pseudomonadota</taxon>
        <taxon>Gammaproteobacteria</taxon>
        <taxon>Vibrionales</taxon>
        <taxon>Vibrionaceae</taxon>
        <taxon>Vibrio</taxon>
    </lineage>
</organism>
<dbReference type="InterPro" id="IPR041674">
    <property type="entry name" value="TetR_C_22"/>
</dbReference>
<accession>A0ABT4YS18</accession>
<evidence type="ECO:0000313" key="6">
    <source>
        <dbReference type="Proteomes" id="UP001210678"/>
    </source>
</evidence>
<evidence type="ECO:0000313" key="5">
    <source>
        <dbReference type="EMBL" id="MDB1123996.1"/>
    </source>
</evidence>
<dbReference type="Gene3D" id="1.10.357.10">
    <property type="entry name" value="Tetracycline Repressor, domain 2"/>
    <property type="match status" value="1"/>
</dbReference>